<reference evidence="1 2" key="1">
    <citation type="submission" date="2021-06" db="EMBL/GenBank/DDBJ databases">
        <title>Caerostris darwini draft genome.</title>
        <authorList>
            <person name="Kono N."/>
            <person name="Arakawa K."/>
        </authorList>
    </citation>
    <scope>NUCLEOTIDE SEQUENCE [LARGE SCALE GENOMIC DNA]</scope>
</reference>
<name>A0AAV4QK85_9ARAC</name>
<sequence>MDYNEYKQIYLDLSILYLLRNLFSTREHPSFFPLLSLALPQEDHHSTPLGRHEKRNKELFSFVVVDLRAKLFSDWMDEKQDGVLEIHCSSQLIRVFSSSIV</sequence>
<dbReference type="Proteomes" id="UP001054837">
    <property type="component" value="Unassembled WGS sequence"/>
</dbReference>
<gene>
    <name evidence="1" type="ORF">CDAR_433211</name>
</gene>
<dbReference type="AlphaFoldDB" id="A0AAV4QK85"/>
<organism evidence="1 2">
    <name type="scientific">Caerostris darwini</name>
    <dbReference type="NCBI Taxonomy" id="1538125"/>
    <lineage>
        <taxon>Eukaryota</taxon>
        <taxon>Metazoa</taxon>
        <taxon>Ecdysozoa</taxon>
        <taxon>Arthropoda</taxon>
        <taxon>Chelicerata</taxon>
        <taxon>Arachnida</taxon>
        <taxon>Araneae</taxon>
        <taxon>Araneomorphae</taxon>
        <taxon>Entelegynae</taxon>
        <taxon>Araneoidea</taxon>
        <taxon>Araneidae</taxon>
        <taxon>Caerostris</taxon>
    </lineage>
</organism>
<proteinExistence type="predicted"/>
<evidence type="ECO:0000313" key="1">
    <source>
        <dbReference type="EMBL" id="GIY08622.1"/>
    </source>
</evidence>
<keyword evidence="2" id="KW-1185">Reference proteome</keyword>
<accession>A0AAV4QK85</accession>
<protein>
    <submittedName>
        <fullName evidence="1">Uncharacterized protein</fullName>
    </submittedName>
</protein>
<dbReference type="EMBL" id="BPLQ01004536">
    <property type="protein sequence ID" value="GIY08622.1"/>
    <property type="molecule type" value="Genomic_DNA"/>
</dbReference>
<comment type="caution">
    <text evidence="1">The sequence shown here is derived from an EMBL/GenBank/DDBJ whole genome shotgun (WGS) entry which is preliminary data.</text>
</comment>
<evidence type="ECO:0000313" key="2">
    <source>
        <dbReference type="Proteomes" id="UP001054837"/>
    </source>
</evidence>